<evidence type="ECO:0000256" key="1">
    <source>
        <dbReference type="ARBA" id="ARBA00001971"/>
    </source>
</evidence>
<evidence type="ECO:0000256" key="4">
    <source>
        <dbReference type="ARBA" id="ARBA00010617"/>
    </source>
</evidence>
<dbReference type="InterPro" id="IPR036396">
    <property type="entry name" value="Cyt_P450_sf"/>
</dbReference>
<evidence type="ECO:0000256" key="2">
    <source>
        <dbReference type="ARBA" id="ARBA00004370"/>
    </source>
</evidence>
<comment type="similarity">
    <text evidence="4">Belongs to the cytochrome P450 family.</text>
</comment>
<keyword evidence="12" id="KW-0472">Membrane</keyword>
<protein>
    <submittedName>
        <fullName evidence="14">Cytochrome P450</fullName>
    </submittedName>
</protein>
<keyword evidence="5 13" id="KW-0349">Heme</keyword>
<organism evidence="14 15">
    <name type="scientific">Lentinula aciculospora</name>
    <dbReference type="NCBI Taxonomy" id="153920"/>
    <lineage>
        <taxon>Eukaryota</taxon>
        <taxon>Fungi</taxon>
        <taxon>Dikarya</taxon>
        <taxon>Basidiomycota</taxon>
        <taxon>Agaricomycotina</taxon>
        <taxon>Agaricomycetes</taxon>
        <taxon>Agaricomycetidae</taxon>
        <taxon>Agaricales</taxon>
        <taxon>Marasmiineae</taxon>
        <taxon>Omphalotaceae</taxon>
        <taxon>Lentinula</taxon>
    </lineage>
</organism>
<evidence type="ECO:0000256" key="6">
    <source>
        <dbReference type="ARBA" id="ARBA00022692"/>
    </source>
</evidence>
<dbReference type="PANTHER" id="PTHR24305">
    <property type="entry name" value="CYTOCHROME P450"/>
    <property type="match status" value="1"/>
</dbReference>
<name>A0A9W8ZUL8_9AGAR</name>
<evidence type="ECO:0000256" key="12">
    <source>
        <dbReference type="ARBA" id="ARBA00023136"/>
    </source>
</evidence>
<comment type="subcellular location">
    <subcellularLocation>
        <location evidence="2">Membrane</location>
    </subcellularLocation>
</comment>
<evidence type="ECO:0000256" key="9">
    <source>
        <dbReference type="ARBA" id="ARBA00023002"/>
    </source>
</evidence>
<evidence type="ECO:0000256" key="7">
    <source>
        <dbReference type="ARBA" id="ARBA00022723"/>
    </source>
</evidence>
<dbReference type="OrthoDB" id="1470350at2759"/>
<accession>A0A9W8ZUL8</accession>
<dbReference type="Pfam" id="PF00067">
    <property type="entry name" value="p450"/>
    <property type="match status" value="1"/>
</dbReference>
<comment type="caution">
    <text evidence="14">The sequence shown here is derived from an EMBL/GenBank/DDBJ whole genome shotgun (WGS) entry which is preliminary data.</text>
</comment>
<dbReference type="PANTHER" id="PTHR24305:SF166">
    <property type="entry name" value="CYTOCHROME P450 12A4, MITOCHONDRIAL-RELATED"/>
    <property type="match status" value="1"/>
</dbReference>
<keyword evidence="10 13" id="KW-0408">Iron</keyword>
<reference evidence="14" key="1">
    <citation type="submission" date="2022-08" db="EMBL/GenBank/DDBJ databases">
        <title>A Global Phylogenomic Analysis of the Shiitake Genus Lentinula.</title>
        <authorList>
            <consortium name="DOE Joint Genome Institute"/>
            <person name="Sierra-Patev S."/>
            <person name="Min B."/>
            <person name="Naranjo-Ortiz M."/>
            <person name="Looney B."/>
            <person name="Konkel Z."/>
            <person name="Slot J.C."/>
            <person name="Sakamoto Y."/>
            <person name="Steenwyk J.L."/>
            <person name="Rokas A."/>
            <person name="Carro J."/>
            <person name="Camarero S."/>
            <person name="Ferreira P."/>
            <person name="Molpeceres G."/>
            <person name="Ruiz-Duenas F.J."/>
            <person name="Serrano A."/>
            <person name="Henrissat B."/>
            <person name="Drula E."/>
            <person name="Hughes K.W."/>
            <person name="Mata J.L."/>
            <person name="Ishikawa N.K."/>
            <person name="Vargas-Isla R."/>
            <person name="Ushijima S."/>
            <person name="Smith C.A."/>
            <person name="Ahrendt S."/>
            <person name="Andreopoulos W."/>
            <person name="He G."/>
            <person name="Labutti K."/>
            <person name="Lipzen A."/>
            <person name="Ng V."/>
            <person name="Riley R."/>
            <person name="Sandor L."/>
            <person name="Barry K."/>
            <person name="Martinez A.T."/>
            <person name="Xiao Y."/>
            <person name="Gibbons J.G."/>
            <person name="Terashima K."/>
            <person name="Grigoriev I.V."/>
            <person name="Hibbett D.S."/>
        </authorList>
    </citation>
    <scope>NUCLEOTIDE SEQUENCE</scope>
    <source>
        <strain evidence="14">JLM2183</strain>
    </source>
</reference>
<dbReference type="InterPro" id="IPR001128">
    <property type="entry name" value="Cyt_P450"/>
</dbReference>
<evidence type="ECO:0000256" key="10">
    <source>
        <dbReference type="ARBA" id="ARBA00023004"/>
    </source>
</evidence>
<dbReference type="GO" id="GO:0016020">
    <property type="term" value="C:membrane"/>
    <property type="evidence" value="ECO:0007669"/>
    <property type="project" value="UniProtKB-SubCell"/>
</dbReference>
<keyword evidence="7 13" id="KW-0479">Metal-binding</keyword>
<dbReference type="GO" id="GO:0005506">
    <property type="term" value="F:iron ion binding"/>
    <property type="evidence" value="ECO:0007669"/>
    <property type="project" value="InterPro"/>
</dbReference>
<dbReference type="AlphaFoldDB" id="A0A9W8ZUL8"/>
<keyword evidence="11" id="KW-0503">Monooxygenase</keyword>
<evidence type="ECO:0000256" key="8">
    <source>
        <dbReference type="ARBA" id="ARBA00022989"/>
    </source>
</evidence>
<dbReference type="GO" id="GO:0004497">
    <property type="term" value="F:monooxygenase activity"/>
    <property type="evidence" value="ECO:0007669"/>
    <property type="project" value="UniProtKB-KW"/>
</dbReference>
<evidence type="ECO:0000256" key="11">
    <source>
        <dbReference type="ARBA" id="ARBA00023033"/>
    </source>
</evidence>
<comment type="cofactor">
    <cofactor evidence="1 13">
        <name>heme</name>
        <dbReference type="ChEBI" id="CHEBI:30413"/>
    </cofactor>
</comment>
<dbReference type="Gene3D" id="1.10.630.10">
    <property type="entry name" value="Cytochrome P450"/>
    <property type="match status" value="1"/>
</dbReference>
<dbReference type="EMBL" id="JAOTPV010000048">
    <property type="protein sequence ID" value="KAJ4467221.1"/>
    <property type="molecule type" value="Genomic_DNA"/>
</dbReference>
<evidence type="ECO:0000256" key="5">
    <source>
        <dbReference type="ARBA" id="ARBA00022617"/>
    </source>
</evidence>
<dbReference type="InterPro" id="IPR050121">
    <property type="entry name" value="Cytochrome_P450_monoxygenase"/>
</dbReference>
<proteinExistence type="inferred from homology"/>
<keyword evidence="8" id="KW-1133">Transmembrane helix</keyword>
<dbReference type="GO" id="GO:0020037">
    <property type="term" value="F:heme binding"/>
    <property type="evidence" value="ECO:0007669"/>
    <property type="project" value="InterPro"/>
</dbReference>
<keyword evidence="6" id="KW-0812">Transmembrane</keyword>
<evidence type="ECO:0000313" key="14">
    <source>
        <dbReference type="EMBL" id="KAJ4467221.1"/>
    </source>
</evidence>
<dbReference type="GO" id="GO:0016705">
    <property type="term" value="F:oxidoreductase activity, acting on paired donors, with incorporation or reduction of molecular oxygen"/>
    <property type="evidence" value="ECO:0007669"/>
    <property type="project" value="InterPro"/>
</dbReference>
<dbReference type="InterPro" id="IPR002401">
    <property type="entry name" value="Cyt_P450_E_grp-I"/>
</dbReference>
<dbReference type="Proteomes" id="UP001150266">
    <property type="component" value="Unassembled WGS sequence"/>
</dbReference>
<sequence length="563" mass="63695">MLDWHNISSFLNMNLIIEIALYYCVYRMFKWLLTPYLFPRFRDIQGPPSQSWFKGNLGQLFNAKGLPFHQHLVDRYGGMVKVHGFFGDEQLYVSDPHALQSIIVKDQDAFEETAVFIDTNRVIFGPGLVSTTGDVHKKQRKIVAPVFSVPQLKRITPVIYDIAEKLADVLTREVHASHAARGNSVLDMSEWMSRVALETIGRTVLGYSFDPLDSPHNNPYTSAIKELIPTLFSLSVLRQFAPFLSRLGTPRFRRKLVEWAPNRAIQKVKDISDIMDRTARSILREKQILMNKEESDLYNQAEDVEDKDIISILLRANEKAAVGEKLSESELAGQMTVLIFGAQDTTSSVLSRILYLLATSPYVQDKVREEITTAFADAERLEYESICELTWLDAVIKETLRLYPPVPFVRRTATKERTLMYSSINPDVVDASVIVPAGTTLFVGIAGANRLESVWGADAKVWRPERWIFSQNPASIRLPGIYSGMMSFLGGGRSCIGYRFAQVEMKIILATLLRRFRFSSTKDEIVWNLSQIISPSVRRPSVTSDGSLIEEKGLPMVVELISD</sequence>
<dbReference type="PRINTS" id="PR00463">
    <property type="entry name" value="EP450I"/>
</dbReference>
<keyword evidence="9" id="KW-0560">Oxidoreductase</keyword>
<evidence type="ECO:0000313" key="15">
    <source>
        <dbReference type="Proteomes" id="UP001150266"/>
    </source>
</evidence>
<evidence type="ECO:0000256" key="3">
    <source>
        <dbReference type="ARBA" id="ARBA00004721"/>
    </source>
</evidence>
<feature type="binding site" description="axial binding residue" evidence="13">
    <location>
        <position position="495"/>
    </location>
    <ligand>
        <name>heme</name>
        <dbReference type="ChEBI" id="CHEBI:30413"/>
    </ligand>
    <ligandPart>
        <name>Fe</name>
        <dbReference type="ChEBI" id="CHEBI:18248"/>
    </ligandPart>
</feature>
<evidence type="ECO:0000256" key="13">
    <source>
        <dbReference type="PIRSR" id="PIRSR602401-1"/>
    </source>
</evidence>
<dbReference type="CDD" id="cd11069">
    <property type="entry name" value="CYP_FUM15-like"/>
    <property type="match status" value="1"/>
</dbReference>
<comment type="pathway">
    <text evidence="3">Secondary metabolite biosynthesis; terpenoid biosynthesis.</text>
</comment>
<dbReference type="PRINTS" id="PR00385">
    <property type="entry name" value="P450"/>
</dbReference>
<gene>
    <name evidence="14" type="ORF">J3R30DRAFT_3675431</name>
</gene>
<keyword evidence="15" id="KW-1185">Reference proteome</keyword>
<dbReference type="SUPFAM" id="SSF48264">
    <property type="entry name" value="Cytochrome P450"/>
    <property type="match status" value="1"/>
</dbReference>